<comment type="caution">
    <text evidence="1">The sequence shown here is derived from an EMBL/GenBank/DDBJ whole genome shotgun (WGS) entry which is preliminary data.</text>
</comment>
<evidence type="ECO:0000313" key="1">
    <source>
        <dbReference type="EMBL" id="KAL0072297.1"/>
    </source>
</evidence>
<keyword evidence="2" id="KW-1185">Reference proteome</keyword>
<organism evidence="1 2">
    <name type="scientific">Marasmius tenuissimus</name>
    <dbReference type="NCBI Taxonomy" id="585030"/>
    <lineage>
        <taxon>Eukaryota</taxon>
        <taxon>Fungi</taxon>
        <taxon>Dikarya</taxon>
        <taxon>Basidiomycota</taxon>
        <taxon>Agaricomycotina</taxon>
        <taxon>Agaricomycetes</taxon>
        <taxon>Agaricomycetidae</taxon>
        <taxon>Agaricales</taxon>
        <taxon>Marasmiineae</taxon>
        <taxon>Marasmiaceae</taxon>
        <taxon>Marasmius</taxon>
    </lineage>
</organism>
<proteinExistence type="predicted"/>
<accession>A0ABR3AIA7</accession>
<name>A0ABR3AIA7_9AGAR</name>
<dbReference type="Proteomes" id="UP001437256">
    <property type="component" value="Unassembled WGS sequence"/>
</dbReference>
<sequence length="95" mass="10526">MSRIHKYLIAFLVTARIGGALSIASRGVLRSVPGKYIYELENGSGFENPRAALYDSLRGKHIEFEVEKEFTSTNIFVGGTIKLSVCHPFTLNHPS</sequence>
<reference evidence="1 2" key="1">
    <citation type="submission" date="2024-05" db="EMBL/GenBank/DDBJ databases">
        <title>A draft genome resource for the thread blight pathogen Marasmius tenuissimus strain MS-2.</title>
        <authorList>
            <person name="Yulfo-Soto G.E."/>
            <person name="Baruah I.K."/>
            <person name="Amoako-Attah I."/>
            <person name="Bukari Y."/>
            <person name="Meinhardt L.W."/>
            <person name="Bailey B.A."/>
            <person name="Cohen S.P."/>
        </authorList>
    </citation>
    <scope>NUCLEOTIDE SEQUENCE [LARGE SCALE GENOMIC DNA]</scope>
    <source>
        <strain evidence="1 2">MS-2</strain>
    </source>
</reference>
<dbReference type="EMBL" id="JBBXMP010000001">
    <property type="protein sequence ID" value="KAL0072297.1"/>
    <property type="molecule type" value="Genomic_DNA"/>
</dbReference>
<evidence type="ECO:0000313" key="2">
    <source>
        <dbReference type="Proteomes" id="UP001437256"/>
    </source>
</evidence>
<gene>
    <name evidence="1" type="ORF">AAF712_000059</name>
</gene>
<protein>
    <submittedName>
        <fullName evidence="1">Uncharacterized protein</fullName>
    </submittedName>
</protein>